<keyword evidence="7 10" id="KW-0406">Ion transport</keyword>
<dbReference type="NCBIfam" id="TIGR00220">
    <property type="entry name" value="mscL"/>
    <property type="match status" value="1"/>
</dbReference>
<keyword evidence="10" id="KW-0997">Cell inner membrane</keyword>
<evidence type="ECO:0000256" key="6">
    <source>
        <dbReference type="ARBA" id="ARBA00022989"/>
    </source>
</evidence>
<dbReference type="Proteomes" id="UP001162802">
    <property type="component" value="Unassembled WGS sequence"/>
</dbReference>
<reference evidence="11" key="1">
    <citation type="submission" date="2022-03" db="EMBL/GenBank/DDBJ databases">
        <title>Identification of a novel bacterium isolated from mangrove sediments.</title>
        <authorList>
            <person name="Pan X."/>
        </authorList>
    </citation>
    <scope>NUCLEOTIDE SEQUENCE</scope>
    <source>
        <strain evidence="11">B2637</strain>
    </source>
</reference>
<feature type="transmembrane region" description="Helical" evidence="10">
    <location>
        <begin position="16"/>
        <end position="34"/>
    </location>
</feature>
<sequence length="161" mass="17467">MTVFEEFKKFISRGNVLDLAVGVMIGAAFGKIVTSLTENVIMPVIGAMMGDLDFSKYFVLLGEIPADYTGSLTDYTALKAAGVAMIGYGVFITQIINFLIIAAVLFMLVRTINKVIDEMEAKKKEAEVTAEAPAVPTDPQLDTLREILEELRKSGKAPPMA</sequence>
<comment type="subunit">
    <text evidence="10">Homopentamer.</text>
</comment>
<comment type="caution">
    <text evidence="11">The sequence shown here is derived from an EMBL/GenBank/DDBJ whole genome shotgun (WGS) entry which is preliminary data.</text>
</comment>
<dbReference type="PROSITE" id="PS01327">
    <property type="entry name" value="MSCL"/>
    <property type="match status" value="1"/>
</dbReference>
<evidence type="ECO:0000256" key="3">
    <source>
        <dbReference type="ARBA" id="ARBA00022448"/>
    </source>
</evidence>
<feature type="transmembrane region" description="Helical" evidence="10">
    <location>
        <begin position="85"/>
        <end position="109"/>
    </location>
</feature>
<keyword evidence="12" id="KW-1185">Reference proteome</keyword>
<keyword evidence="3 10" id="KW-0813">Transport</keyword>
<keyword evidence="5 10" id="KW-0812">Transmembrane</keyword>
<dbReference type="Pfam" id="PF01741">
    <property type="entry name" value="MscL"/>
    <property type="match status" value="1"/>
</dbReference>
<keyword evidence="6 10" id="KW-1133">Transmembrane helix</keyword>
<comment type="function">
    <text evidence="10">Channel that opens in response to stretch forces in the membrane lipid bilayer. May participate in the regulation of osmotic pressure changes within the cell.</text>
</comment>
<dbReference type="InterPro" id="IPR036019">
    <property type="entry name" value="MscL_channel"/>
</dbReference>
<evidence type="ECO:0000256" key="9">
    <source>
        <dbReference type="ARBA" id="ARBA00023303"/>
    </source>
</evidence>
<gene>
    <name evidence="10 11" type="primary">mscL</name>
    <name evidence="11" type="ORF">MTR65_00830</name>
</gene>
<dbReference type="SUPFAM" id="SSF81330">
    <property type="entry name" value="Gated mechanosensitive channel"/>
    <property type="match status" value="1"/>
</dbReference>
<evidence type="ECO:0000256" key="10">
    <source>
        <dbReference type="HAMAP-Rule" id="MF_00115"/>
    </source>
</evidence>
<dbReference type="NCBIfam" id="NF010557">
    <property type="entry name" value="PRK13952.1"/>
    <property type="match status" value="1"/>
</dbReference>
<comment type="subcellular location">
    <subcellularLocation>
        <location evidence="10">Cell inner membrane</location>
        <topology evidence="10">Multi-pass membrane protein</topology>
    </subcellularLocation>
    <subcellularLocation>
        <location evidence="1">Cell membrane</location>
        <topology evidence="1">Multi-pass membrane protein</topology>
    </subcellularLocation>
</comment>
<keyword evidence="9 10" id="KW-0407">Ion channel</keyword>
<evidence type="ECO:0000256" key="2">
    <source>
        <dbReference type="ARBA" id="ARBA00007254"/>
    </source>
</evidence>
<dbReference type="InterPro" id="IPR001185">
    <property type="entry name" value="MS_channel"/>
</dbReference>
<evidence type="ECO:0000256" key="8">
    <source>
        <dbReference type="ARBA" id="ARBA00023136"/>
    </source>
</evidence>
<proteinExistence type="inferred from homology"/>
<dbReference type="PANTHER" id="PTHR30266:SF2">
    <property type="entry name" value="LARGE-CONDUCTANCE MECHANOSENSITIVE CHANNEL"/>
    <property type="match status" value="1"/>
</dbReference>
<accession>A0ABT0A7P9</accession>
<keyword evidence="4 10" id="KW-1003">Cell membrane</keyword>
<dbReference type="InterPro" id="IPR037673">
    <property type="entry name" value="MSC/AndL"/>
</dbReference>
<comment type="similarity">
    <text evidence="2 10">Belongs to the MscL family.</text>
</comment>
<keyword evidence="8 10" id="KW-0472">Membrane</keyword>
<protein>
    <recommendedName>
        <fullName evidence="10">Large-conductance mechanosensitive channel</fullName>
    </recommendedName>
</protein>
<dbReference type="RefSeq" id="WP_226636381.1">
    <property type="nucleotide sequence ID" value="NZ_JALHAT010000001.1"/>
</dbReference>
<evidence type="ECO:0000256" key="5">
    <source>
        <dbReference type="ARBA" id="ARBA00022692"/>
    </source>
</evidence>
<name>A0ABT0A7P9_9SPHN</name>
<evidence type="ECO:0000313" key="11">
    <source>
        <dbReference type="EMBL" id="MCJ1959222.1"/>
    </source>
</evidence>
<dbReference type="InterPro" id="IPR019823">
    <property type="entry name" value="Mechanosensitive_channel_CS"/>
</dbReference>
<dbReference type="EMBL" id="JALHAT010000001">
    <property type="protein sequence ID" value="MCJ1959222.1"/>
    <property type="molecule type" value="Genomic_DNA"/>
</dbReference>
<evidence type="ECO:0000256" key="4">
    <source>
        <dbReference type="ARBA" id="ARBA00022475"/>
    </source>
</evidence>
<dbReference type="PANTHER" id="PTHR30266">
    <property type="entry name" value="MECHANOSENSITIVE CHANNEL MSCL"/>
    <property type="match status" value="1"/>
</dbReference>
<evidence type="ECO:0000256" key="7">
    <source>
        <dbReference type="ARBA" id="ARBA00023065"/>
    </source>
</evidence>
<evidence type="ECO:0000256" key="1">
    <source>
        <dbReference type="ARBA" id="ARBA00004651"/>
    </source>
</evidence>
<dbReference type="Gene3D" id="1.10.1200.120">
    <property type="entry name" value="Large-conductance mechanosensitive channel, MscL, domain 1"/>
    <property type="match status" value="1"/>
</dbReference>
<dbReference type="HAMAP" id="MF_00115">
    <property type="entry name" value="MscL"/>
    <property type="match status" value="1"/>
</dbReference>
<dbReference type="PRINTS" id="PR01264">
    <property type="entry name" value="MECHCHANNEL"/>
</dbReference>
<evidence type="ECO:0000313" key="12">
    <source>
        <dbReference type="Proteomes" id="UP001162802"/>
    </source>
</evidence>
<organism evidence="11 12">
    <name type="scientific">Novosphingobium mangrovi</name>
    <name type="common">ex Hu et al. 2023</name>
    <dbReference type="NCBI Taxonomy" id="2930094"/>
    <lineage>
        <taxon>Bacteria</taxon>
        <taxon>Pseudomonadati</taxon>
        <taxon>Pseudomonadota</taxon>
        <taxon>Alphaproteobacteria</taxon>
        <taxon>Sphingomonadales</taxon>
        <taxon>Sphingomonadaceae</taxon>
        <taxon>Novosphingobium</taxon>
    </lineage>
</organism>